<dbReference type="AlphaFoldDB" id="A0A212K8K3"/>
<evidence type="ECO:0000313" key="2">
    <source>
        <dbReference type="EMBL" id="SBW07972.1"/>
    </source>
</evidence>
<feature type="transmembrane region" description="Helical" evidence="1">
    <location>
        <begin position="223"/>
        <end position="242"/>
    </location>
</feature>
<reference evidence="2" key="1">
    <citation type="submission" date="2016-04" db="EMBL/GenBank/DDBJ databases">
        <authorList>
            <person name="Evans L.H."/>
            <person name="Alamgir A."/>
            <person name="Owens N."/>
            <person name="Weber N.D."/>
            <person name="Virtaneva K."/>
            <person name="Barbian K."/>
            <person name="Babar A."/>
            <person name="Rosenke K."/>
        </authorList>
    </citation>
    <scope>NUCLEOTIDE SEQUENCE</scope>
    <source>
        <strain evidence="2">86</strain>
    </source>
</reference>
<evidence type="ECO:0000256" key="1">
    <source>
        <dbReference type="SAM" id="Phobius"/>
    </source>
</evidence>
<feature type="transmembrane region" description="Helical" evidence="1">
    <location>
        <begin position="75"/>
        <end position="98"/>
    </location>
</feature>
<organism evidence="2">
    <name type="scientific">uncultured Eubacteriales bacterium</name>
    <dbReference type="NCBI Taxonomy" id="172733"/>
    <lineage>
        <taxon>Bacteria</taxon>
        <taxon>Bacillati</taxon>
        <taxon>Bacillota</taxon>
        <taxon>Clostridia</taxon>
        <taxon>Eubacteriales</taxon>
        <taxon>environmental samples</taxon>
    </lineage>
</organism>
<keyword evidence="1" id="KW-1133">Transmembrane helix</keyword>
<proteinExistence type="predicted"/>
<gene>
    <name evidence="2" type="ORF">KL86CLO1_12372</name>
</gene>
<feature type="transmembrane region" description="Helical" evidence="1">
    <location>
        <begin position="43"/>
        <end position="63"/>
    </location>
</feature>
<dbReference type="EMBL" id="FLUN01000001">
    <property type="protein sequence ID" value="SBW07972.1"/>
    <property type="molecule type" value="Genomic_DNA"/>
</dbReference>
<feature type="transmembrane region" description="Helical" evidence="1">
    <location>
        <begin position="20"/>
        <end position="37"/>
    </location>
</feature>
<feature type="transmembrane region" description="Helical" evidence="1">
    <location>
        <begin position="150"/>
        <end position="173"/>
    </location>
</feature>
<protein>
    <submittedName>
        <fullName evidence="2">Uncharacterized protein</fullName>
    </submittedName>
</protein>
<feature type="transmembrane region" description="Helical" evidence="1">
    <location>
        <begin position="194"/>
        <end position="217"/>
    </location>
</feature>
<keyword evidence="1" id="KW-0472">Membrane</keyword>
<name>A0A212K8K3_9FIRM</name>
<sequence length="245" mass="26727">MEKREKTARQREEDAALEKILYWIGGSALLIVLLRLVRGYYTILPLLGAAGVILAAAVFYLAWRTKQAGKETVFLSALGVFFLGFAACTLGIWCLGGVPGSIQLSNYAVIGIGILATIYYLYQRDFTVVAFVSALGLLGLWLIFLEGNGVRLYLAVTLLLILVVAVTVLARYLQGHGGMLTLKGRKVETLPKSTSYSLIYITCALVAVLLLAALVLGGTPNLMIYYAVPVAWFLIMAVYYTVKLM</sequence>
<feature type="transmembrane region" description="Helical" evidence="1">
    <location>
        <begin position="104"/>
        <end position="121"/>
    </location>
</feature>
<keyword evidence="1" id="KW-0812">Transmembrane</keyword>
<accession>A0A212K8K3</accession>
<feature type="transmembrane region" description="Helical" evidence="1">
    <location>
        <begin position="126"/>
        <end position="144"/>
    </location>
</feature>